<dbReference type="GO" id="GO:0006508">
    <property type="term" value="P:proteolysis"/>
    <property type="evidence" value="ECO:0007669"/>
    <property type="project" value="InterPro"/>
</dbReference>
<protein>
    <submittedName>
        <fullName evidence="3">Granzyme C</fullName>
    </submittedName>
</protein>
<name>A0A6G1S472_9ACAR</name>
<dbReference type="PANTHER" id="PTHR24260">
    <property type="match status" value="1"/>
</dbReference>
<dbReference type="GO" id="GO:0004252">
    <property type="term" value="F:serine-type endopeptidase activity"/>
    <property type="evidence" value="ECO:0007669"/>
    <property type="project" value="InterPro"/>
</dbReference>
<accession>A0A6G1S472</accession>
<dbReference type="InterPro" id="IPR001254">
    <property type="entry name" value="Trypsin_dom"/>
</dbReference>
<dbReference type="EMBL" id="GGYP01000523">
    <property type="protein sequence ID" value="MDE45294.1"/>
    <property type="molecule type" value="Transcribed_RNA"/>
</dbReference>
<gene>
    <name evidence="3" type="primary">Gzmc</name>
    <name evidence="3" type="ORF">g.5737</name>
</gene>
<dbReference type="Gene3D" id="2.40.10.10">
    <property type="entry name" value="Trypsin-like serine proteases"/>
    <property type="match status" value="1"/>
</dbReference>
<dbReference type="InterPro" id="IPR009003">
    <property type="entry name" value="Peptidase_S1_PA"/>
</dbReference>
<dbReference type="AlphaFoldDB" id="A0A6G1S472"/>
<feature type="domain" description="Peptidase S1" evidence="2">
    <location>
        <begin position="36"/>
        <end position="276"/>
    </location>
</feature>
<evidence type="ECO:0000256" key="1">
    <source>
        <dbReference type="SAM" id="SignalP"/>
    </source>
</evidence>
<proteinExistence type="predicted"/>
<organism evidence="3">
    <name type="scientific">Aceria tosichella</name>
    <name type="common">wheat curl mite</name>
    <dbReference type="NCBI Taxonomy" id="561515"/>
    <lineage>
        <taxon>Eukaryota</taxon>
        <taxon>Metazoa</taxon>
        <taxon>Ecdysozoa</taxon>
        <taxon>Arthropoda</taxon>
        <taxon>Chelicerata</taxon>
        <taxon>Arachnida</taxon>
        <taxon>Acari</taxon>
        <taxon>Acariformes</taxon>
        <taxon>Trombidiformes</taxon>
        <taxon>Prostigmata</taxon>
        <taxon>Eupodina</taxon>
        <taxon>Eriophyoidea</taxon>
        <taxon>Eriophyidae</taxon>
        <taxon>Eriophyinae</taxon>
        <taxon>Aceriini</taxon>
        <taxon>Aceria</taxon>
    </lineage>
</organism>
<dbReference type="PANTHER" id="PTHR24260:SF136">
    <property type="entry name" value="GH08193P-RELATED"/>
    <property type="match status" value="1"/>
</dbReference>
<dbReference type="SUPFAM" id="SSF50494">
    <property type="entry name" value="Trypsin-like serine proteases"/>
    <property type="match status" value="1"/>
</dbReference>
<evidence type="ECO:0000313" key="3">
    <source>
        <dbReference type="EMBL" id="MDE45294.1"/>
    </source>
</evidence>
<dbReference type="Pfam" id="PF00089">
    <property type="entry name" value="Trypsin"/>
    <property type="match status" value="1"/>
</dbReference>
<feature type="signal peptide" evidence="1">
    <location>
        <begin position="1"/>
        <end position="26"/>
    </location>
</feature>
<sequence>MSMRIESVLSLIVVLMVLGVVHNVELVEVDASPSGIINIPQSQPVSSGEFPFIVGFSKKGGNVVECGGIILDEWHILTTARCFKESTEKLEARVGWSDLECCATIEIASYISHEDYDSYNSANNLALVKTATRIPVSNSTGSGEISPAPLPNQAYSKPMINFPPEKLTIAGWGRDRCDYKPNGPLKKATLIYAKDMVVCDLLFSREFSATNGVCVGSLIDTPRSEVNGGPLLKTYDNGERAVIGLVSDYYPLCNSFSLSHHVLIYPYLNWIAETKSMFPRQPE</sequence>
<keyword evidence="1" id="KW-0732">Signal</keyword>
<dbReference type="PROSITE" id="PS50240">
    <property type="entry name" value="TRYPSIN_DOM"/>
    <property type="match status" value="1"/>
</dbReference>
<dbReference type="InterPro" id="IPR043504">
    <property type="entry name" value="Peptidase_S1_PA_chymotrypsin"/>
</dbReference>
<reference evidence="3" key="1">
    <citation type="submission" date="2018-10" db="EMBL/GenBank/DDBJ databases">
        <title>Transcriptome assembly of Aceria tosichella (Wheat curl mite) Type 2.</title>
        <authorList>
            <person name="Scully E.D."/>
            <person name="Geib S.M."/>
            <person name="Palmer N.A."/>
            <person name="Gupta A.K."/>
            <person name="Sarath G."/>
            <person name="Tatineni S."/>
        </authorList>
    </citation>
    <scope>NUCLEOTIDE SEQUENCE</scope>
    <source>
        <strain evidence="3">LincolnNE</strain>
    </source>
</reference>
<dbReference type="InterPro" id="IPR051333">
    <property type="entry name" value="CLIP_Serine_Protease"/>
</dbReference>
<feature type="chain" id="PRO_5026067409" evidence="1">
    <location>
        <begin position="27"/>
        <end position="283"/>
    </location>
</feature>
<evidence type="ECO:0000259" key="2">
    <source>
        <dbReference type="PROSITE" id="PS50240"/>
    </source>
</evidence>
<dbReference type="SMART" id="SM00020">
    <property type="entry name" value="Tryp_SPc"/>
    <property type="match status" value="1"/>
</dbReference>